<reference evidence="31 32" key="2">
    <citation type="journal article" date="2011" name="Stand. Genomic Sci.">
        <title>Complete genome sequence of Calditerrivibrio nitroreducens type strain (Yu37-1).</title>
        <authorList>
            <person name="Pitluck S."/>
            <person name="Sikorski J."/>
            <person name="Zeytun A."/>
            <person name="Lapidus A."/>
            <person name="Nolan M."/>
            <person name="Lucas S."/>
            <person name="Hammon N."/>
            <person name="Deshpande S."/>
            <person name="Cheng J.F."/>
            <person name="Tapia R."/>
            <person name="Han C."/>
            <person name="Goodwin L."/>
            <person name="Liolios K."/>
            <person name="Pagani I."/>
            <person name="Ivanova N."/>
            <person name="Mavromatis K."/>
            <person name="Pati A."/>
            <person name="Chen A."/>
            <person name="Palaniappan K."/>
            <person name="Hauser L."/>
            <person name="Chang Y.J."/>
            <person name="Jeffries C.D."/>
            <person name="Detter J.C."/>
            <person name="Brambilla E."/>
            <person name="Djao O.D."/>
            <person name="Rohde M."/>
            <person name="Spring S."/>
            <person name="Goker M."/>
            <person name="Woyke T."/>
            <person name="Bristow J."/>
            <person name="Eisen J.A."/>
            <person name="Markowitz V."/>
            <person name="Hugenholtz P."/>
            <person name="Kyrpides N.C."/>
            <person name="Klenk H.P."/>
            <person name="Land M."/>
        </authorList>
    </citation>
    <scope>NUCLEOTIDE SEQUENCE [LARGE SCALE GENOMIC DNA]</scope>
    <source>
        <strain evidence="32">DSM 19672 / NBRC 101217 / Yu37-1</strain>
    </source>
</reference>
<gene>
    <name evidence="31" type="ordered locus">Calni_0668</name>
</gene>
<comment type="similarity">
    <text evidence="3">In the C-terminal section; belongs to the transpeptidase family.</text>
</comment>
<dbReference type="GO" id="GO:0030288">
    <property type="term" value="C:outer membrane-bounded periplasmic space"/>
    <property type="evidence" value="ECO:0007669"/>
    <property type="project" value="TreeGrafter"/>
</dbReference>
<dbReference type="GO" id="GO:0008360">
    <property type="term" value="P:regulation of cell shape"/>
    <property type="evidence" value="ECO:0007669"/>
    <property type="project" value="UniProtKB-KW"/>
</dbReference>
<dbReference type="GO" id="GO:0008658">
    <property type="term" value="F:penicillin binding"/>
    <property type="evidence" value="ECO:0007669"/>
    <property type="project" value="InterPro"/>
</dbReference>
<comment type="similarity">
    <text evidence="4">In the N-terminal section; belongs to the glycosyltransferase 51 family.</text>
</comment>
<keyword evidence="11 31" id="KW-0328">Glycosyltransferase</keyword>
<keyword evidence="15" id="KW-0133">Cell shape</keyword>
<dbReference type="FunFam" id="1.10.3810.10:FF:000003">
    <property type="entry name" value="Penicillin-binding protein 1a"/>
    <property type="match status" value="1"/>
</dbReference>
<dbReference type="PANTHER" id="PTHR32282:SF27">
    <property type="entry name" value="PENICILLIN-BINDING PROTEIN 1A"/>
    <property type="match status" value="1"/>
</dbReference>
<evidence type="ECO:0000256" key="6">
    <source>
        <dbReference type="ARBA" id="ARBA00018638"/>
    </source>
</evidence>
<dbReference type="GO" id="GO:0005886">
    <property type="term" value="C:plasma membrane"/>
    <property type="evidence" value="ECO:0007669"/>
    <property type="project" value="UniProtKB-SubCell"/>
</dbReference>
<evidence type="ECO:0000256" key="23">
    <source>
        <dbReference type="ARBA" id="ARBA00034000"/>
    </source>
</evidence>
<evidence type="ECO:0000256" key="17">
    <source>
        <dbReference type="ARBA" id="ARBA00022984"/>
    </source>
</evidence>
<dbReference type="Pfam" id="PF17092">
    <property type="entry name" value="PCB_OB"/>
    <property type="match status" value="1"/>
</dbReference>
<comment type="catalytic activity">
    <reaction evidence="25">
        <text>[GlcNAc-(1-&gt;4)-Mur2Ac(oyl-L-Ala-gamma-D-Glu-L-Lys-D-Ala-D-Ala)](n)-di-trans,octa-cis-undecaprenyl diphosphate + beta-D-GlcNAc-(1-&gt;4)-Mur2Ac(oyl-L-Ala-gamma-D-Glu-L-Lys-D-Ala-D-Ala)-di-trans,octa-cis-undecaprenyl diphosphate = [GlcNAc-(1-&gt;4)-Mur2Ac(oyl-L-Ala-gamma-D-Glu-L-Lys-D-Ala-D-Ala)](n+1)-di-trans,octa-cis-undecaprenyl diphosphate + di-trans,octa-cis-undecaprenyl diphosphate + H(+)</text>
        <dbReference type="Rhea" id="RHEA:23708"/>
        <dbReference type="Rhea" id="RHEA-COMP:9602"/>
        <dbReference type="Rhea" id="RHEA-COMP:9603"/>
        <dbReference type="ChEBI" id="CHEBI:15378"/>
        <dbReference type="ChEBI" id="CHEBI:58405"/>
        <dbReference type="ChEBI" id="CHEBI:60033"/>
        <dbReference type="ChEBI" id="CHEBI:78435"/>
        <dbReference type="EC" id="2.4.99.28"/>
    </reaction>
</comment>
<dbReference type="InterPro" id="IPR001460">
    <property type="entry name" value="PCN-bd_Tpept"/>
</dbReference>
<evidence type="ECO:0000259" key="29">
    <source>
        <dbReference type="Pfam" id="PF00912"/>
    </source>
</evidence>
<evidence type="ECO:0000256" key="7">
    <source>
        <dbReference type="ARBA" id="ARBA00022475"/>
    </source>
</evidence>
<dbReference type="AlphaFoldDB" id="E4TG29"/>
<evidence type="ECO:0000256" key="22">
    <source>
        <dbReference type="ARBA" id="ARBA00023316"/>
    </source>
</evidence>
<keyword evidence="18 27" id="KW-1133">Transmembrane helix</keyword>
<keyword evidence="8" id="KW-0997">Cell inner membrane</keyword>
<evidence type="ECO:0000256" key="10">
    <source>
        <dbReference type="ARBA" id="ARBA00022670"/>
    </source>
</evidence>
<dbReference type="NCBIfam" id="TIGR02074">
    <property type="entry name" value="PBP_1a_fam"/>
    <property type="match status" value="1"/>
</dbReference>
<evidence type="ECO:0000256" key="21">
    <source>
        <dbReference type="ARBA" id="ARBA00023268"/>
    </source>
</evidence>
<keyword evidence="12 31" id="KW-0808">Transferase</keyword>
<evidence type="ECO:0000259" key="30">
    <source>
        <dbReference type="Pfam" id="PF17092"/>
    </source>
</evidence>
<evidence type="ECO:0000256" key="2">
    <source>
        <dbReference type="ARBA" id="ARBA00004752"/>
    </source>
</evidence>
<evidence type="ECO:0000256" key="5">
    <source>
        <dbReference type="ARBA" id="ARBA00012448"/>
    </source>
</evidence>
<dbReference type="GO" id="GO:0009252">
    <property type="term" value="P:peptidoglycan biosynthetic process"/>
    <property type="evidence" value="ECO:0007669"/>
    <property type="project" value="UniProtKB-KW"/>
</dbReference>
<evidence type="ECO:0000313" key="32">
    <source>
        <dbReference type="Proteomes" id="UP000007039"/>
    </source>
</evidence>
<dbReference type="Gene3D" id="3.40.710.10">
    <property type="entry name" value="DD-peptidase/beta-lactamase superfamily"/>
    <property type="match status" value="2"/>
</dbReference>
<dbReference type="STRING" id="768670.Calni_0668"/>
<dbReference type="InterPro" id="IPR001264">
    <property type="entry name" value="Glyco_trans_51"/>
</dbReference>
<evidence type="ECO:0000256" key="15">
    <source>
        <dbReference type="ARBA" id="ARBA00022960"/>
    </source>
</evidence>
<comment type="pathway">
    <text evidence="2">Cell wall biogenesis; peptidoglycan biosynthesis.</text>
</comment>
<reference key="1">
    <citation type="submission" date="2010-11" db="EMBL/GenBank/DDBJ databases">
        <title>The complete genome of chromosome of Calditerrivibrio nitroreducens DSM 19672.</title>
        <authorList>
            <consortium name="US DOE Joint Genome Institute (JGI-PGF)"/>
            <person name="Lucas S."/>
            <person name="Copeland A."/>
            <person name="Lapidus A."/>
            <person name="Bruce D."/>
            <person name="Goodwin L."/>
            <person name="Pitluck S."/>
            <person name="Kyrpides N."/>
            <person name="Mavromatis K."/>
            <person name="Ivanova N."/>
            <person name="Mikhailova N."/>
            <person name="Zeytun A."/>
            <person name="Brettin T."/>
            <person name="Detter J.C."/>
            <person name="Tapia R."/>
            <person name="Han C."/>
            <person name="Land M."/>
            <person name="Hauser L."/>
            <person name="Markowitz V."/>
            <person name="Cheng J.-F."/>
            <person name="Hugenholtz P."/>
            <person name="Woyke T."/>
            <person name="Wu D."/>
            <person name="Spring S."/>
            <person name="Schroeder M."/>
            <person name="Brambilla E."/>
            <person name="Klenk H.-P."/>
            <person name="Eisen J.A."/>
        </authorList>
    </citation>
    <scope>NUCLEOTIDE SEQUENCE [LARGE SCALE GENOMIC DNA]</scope>
    <source>
        <strain>DSM 19672</strain>
    </source>
</reference>
<feature type="transmembrane region" description="Helical" evidence="27">
    <location>
        <begin position="12"/>
        <end position="34"/>
    </location>
</feature>
<dbReference type="HOGENOM" id="CLU_006354_2_4_0"/>
<dbReference type="GO" id="GO:0009002">
    <property type="term" value="F:serine-type D-Ala-D-Ala carboxypeptidase activity"/>
    <property type="evidence" value="ECO:0007669"/>
    <property type="project" value="UniProtKB-EC"/>
</dbReference>
<dbReference type="eggNOG" id="COG5009">
    <property type="taxonomic scope" value="Bacteria"/>
</dbReference>
<evidence type="ECO:0000256" key="9">
    <source>
        <dbReference type="ARBA" id="ARBA00022645"/>
    </source>
</evidence>
<dbReference type="EC" id="3.4.16.4" evidence="5"/>
<protein>
    <recommendedName>
        <fullName evidence="6">Penicillin-binding protein 1A</fullName>
        <ecNumber evidence="24">2.4.99.28</ecNumber>
        <ecNumber evidence="5">3.4.16.4</ecNumber>
    </recommendedName>
</protein>
<keyword evidence="10" id="KW-0645">Protease</keyword>
<feature type="domain" description="Penicillin-binding protein transpeptidase" evidence="28">
    <location>
        <begin position="423"/>
        <end position="662"/>
    </location>
</feature>
<dbReference type="GO" id="GO:0046677">
    <property type="term" value="P:response to antibiotic"/>
    <property type="evidence" value="ECO:0007669"/>
    <property type="project" value="UniProtKB-KW"/>
</dbReference>
<dbReference type="RefSeq" id="WP_013450792.1">
    <property type="nucleotide sequence ID" value="NC_014758.1"/>
</dbReference>
<evidence type="ECO:0000256" key="4">
    <source>
        <dbReference type="ARBA" id="ARBA00007739"/>
    </source>
</evidence>
<dbReference type="Gene3D" id="1.10.3810.10">
    <property type="entry name" value="Biosynthetic peptidoglycan transglycosylase-like"/>
    <property type="match status" value="1"/>
</dbReference>
<evidence type="ECO:0000256" key="11">
    <source>
        <dbReference type="ARBA" id="ARBA00022676"/>
    </source>
</evidence>
<evidence type="ECO:0000256" key="1">
    <source>
        <dbReference type="ARBA" id="ARBA00004249"/>
    </source>
</evidence>
<dbReference type="GO" id="GO:0008955">
    <property type="term" value="F:peptidoglycan glycosyltransferase activity"/>
    <property type="evidence" value="ECO:0007669"/>
    <property type="project" value="UniProtKB-EC"/>
</dbReference>
<dbReference type="Pfam" id="PF00905">
    <property type="entry name" value="Transpeptidase"/>
    <property type="match status" value="1"/>
</dbReference>
<feature type="domain" description="Glycosyl transferase family 51" evidence="29">
    <location>
        <begin position="59"/>
        <end position="233"/>
    </location>
</feature>
<dbReference type="KEGG" id="cni:Calni_0668"/>
<dbReference type="InterPro" id="IPR012338">
    <property type="entry name" value="Beta-lactam/transpept-like"/>
</dbReference>
<evidence type="ECO:0000256" key="26">
    <source>
        <dbReference type="ARBA" id="ARBA00060592"/>
    </source>
</evidence>
<evidence type="ECO:0000256" key="16">
    <source>
        <dbReference type="ARBA" id="ARBA00022968"/>
    </source>
</evidence>
<evidence type="ECO:0000256" key="25">
    <source>
        <dbReference type="ARBA" id="ARBA00049902"/>
    </source>
</evidence>
<dbReference type="InterPro" id="IPR031376">
    <property type="entry name" value="PCB_OB"/>
</dbReference>
<keyword evidence="16" id="KW-0735">Signal-anchor</keyword>
<dbReference type="SUPFAM" id="SSF53955">
    <property type="entry name" value="Lysozyme-like"/>
    <property type="match status" value="1"/>
</dbReference>
<feature type="domain" description="Penicillin-binding protein OB-like" evidence="30">
    <location>
        <begin position="344"/>
        <end position="420"/>
    </location>
</feature>
<accession>E4TG29</accession>
<keyword evidence="21" id="KW-0511">Multifunctional enzyme</keyword>
<name>E4TG29_CALNY</name>
<comment type="pathway">
    <text evidence="26">Glycan biosynthesis.</text>
</comment>
<proteinExistence type="inferred from homology"/>
<evidence type="ECO:0000256" key="24">
    <source>
        <dbReference type="ARBA" id="ARBA00044770"/>
    </source>
</evidence>
<keyword evidence="9" id="KW-0121">Carboxypeptidase</keyword>
<comment type="catalytic activity">
    <reaction evidence="23">
        <text>Preferential cleavage: (Ac)2-L-Lys-D-Ala-|-D-Ala. Also transpeptidation of peptidyl-alanyl moieties that are N-acyl substituents of D-alanine.</text>
        <dbReference type="EC" id="3.4.16.4"/>
    </reaction>
</comment>
<evidence type="ECO:0000256" key="12">
    <source>
        <dbReference type="ARBA" id="ARBA00022679"/>
    </source>
</evidence>
<dbReference type="EMBL" id="CP002347">
    <property type="protein sequence ID" value="ADR18579.1"/>
    <property type="molecule type" value="Genomic_DNA"/>
</dbReference>
<keyword evidence="13 27" id="KW-0812">Transmembrane</keyword>
<organism evidence="31 32">
    <name type="scientific">Calditerrivibrio nitroreducens (strain DSM 19672 / NBRC 101217 / Yu37-1)</name>
    <dbReference type="NCBI Taxonomy" id="768670"/>
    <lineage>
        <taxon>Bacteria</taxon>
        <taxon>Pseudomonadati</taxon>
        <taxon>Deferribacterota</taxon>
        <taxon>Deferribacteres</taxon>
        <taxon>Deferribacterales</taxon>
        <taxon>Calditerrivibrionaceae</taxon>
    </lineage>
</organism>
<dbReference type="InterPro" id="IPR023346">
    <property type="entry name" value="Lysozyme-like_dom_sf"/>
</dbReference>
<dbReference type="InterPro" id="IPR050396">
    <property type="entry name" value="Glycosyltr_51/Transpeptidase"/>
</dbReference>
<keyword evidence="19 27" id="KW-0472">Membrane</keyword>
<keyword evidence="22" id="KW-0961">Cell wall biogenesis/degradation</keyword>
<evidence type="ECO:0000256" key="8">
    <source>
        <dbReference type="ARBA" id="ARBA00022519"/>
    </source>
</evidence>
<dbReference type="InterPro" id="IPR036950">
    <property type="entry name" value="PBP_transglycosylase"/>
</dbReference>
<dbReference type="GO" id="GO:0071555">
    <property type="term" value="P:cell wall organization"/>
    <property type="evidence" value="ECO:0007669"/>
    <property type="project" value="UniProtKB-KW"/>
</dbReference>
<evidence type="ECO:0000259" key="28">
    <source>
        <dbReference type="Pfam" id="PF00905"/>
    </source>
</evidence>
<evidence type="ECO:0000313" key="31">
    <source>
        <dbReference type="EMBL" id="ADR18579.1"/>
    </source>
</evidence>
<evidence type="ECO:0000256" key="14">
    <source>
        <dbReference type="ARBA" id="ARBA00022801"/>
    </source>
</evidence>
<sequence precursor="true">MKEFFIKHQKKIFIFMGLSLLSGLAILGYLFFIISDLPSVAQLKNFKYKVPTYVYDRNGNQIAELGVERRIPVKIDKIPKNLINALVSVEDSRFFTHGGVDFIGVLRAMFSNIKAGRVVEGGSTLTQQLVKVIYLTPERKFKRKIKEAVLAYKIDKYLTKEEILEIYLNQVYFGKGSYGVESAALNYFGKHVWELNLYECAMIAGIPKAPGIYSPSSNFVKSMERMKHVLARMLEEGYITKDEYNNIIVPTIISEQTSPNKKNYAGYFVDYILNEIKNEMKLTDLNDLGYKIYTTLDLDMQLKAEEAVRNGLMSVNMRQGYFGVLAKGDDPSFGEKLKKVAYLSEYGIYPAKVKSVEKDTIIFSLGDKEGILKLSENRWAYPNGSRLGQLVDFKTIINTGDYILVKKTEKGYLLTQEPKIEGALLAIIPKTGDILAMVGGFDYRKSYFNRAYQSKRQVGSLFKPFVYTAAVDSGYNSTTLVYDAPIMLESGEKGKYWTPQNFDRQYYGFTTVKDALTTSKNVVSVKIAEKIGIKKIKEFAKDRFGINSELANDLSISIGSASISLMEMVYAYALFPNMGKSVKPYAVKKVVDDNGNTIYEKSPVEGEQKIRSAVIHIMNEMLMNVVEDGTAQAAKSVPRMVAGKTGTTNDYKDAWFIGYTPDIVVGSWVGFDEFIPIGRGETGGRAALPIWVSFMNSVISKIPYNIFPASPDVVYYKVDSNTNKKTEDIVDDFKFEPFIEEPKENDVIN</sequence>
<evidence type="ECO:0000256" key="18">
    <source>
        <dbReference type="ARBA" id="ARBA00022989"/>
    </source>
</evidence>
<dbReference type="CAZy" id="GT51">
    <property type="family name" value="Glycosyltransferase Family 51"/>
</dbReference>
<keyword evidence="17" id="KW-0573">Peptidoglycan synthesis</keyword>
<keyword evidence="32" id="KW-1185">Reference proteome</keyword>
<comment type="subcellular location">
    <subcellularLocation>
        <location evidence="1">Cell inner membrane</location>
        <topology evidence="1">Single-pass type II membrane protein</topology>
    </subcellularLocation>
</comment>
<dbReference type="PANTHER" id="PTHR32282">
    <property type="entry name" value="BINDING PROTEIN TRANSPEPTIDASE, PUTATIVE-RELATED"/>
    <property type="match status" value="1"/>
</dbReference>
<dbReference type="SUPFAM" id="SSF56601">
    <property type="entry name" value="beta-lactamase/transpeptidase-like"/>
    <property type="match status" value="1"/>
</dbReference>
<evidence type="ECO:0000256" key="20">
    <source>
        <dbReference type="ARBA" id="ARBA00023251"/>
    </source>
</evidence>
<dbReference type="Proteomes" id="UP000007039">
    <property type="component" value="Chromosome"/>
</dbReference>
<evidence type="ECO:0000256" key="13">
    <source>
        <dbReference type="ARBA" id="ARBA00022692"/>
    </source>
</evidence>
<keyword evidence="7" id="KW-1003">Cell membrane</keyword>
<keyword evidence="14" id="KW-0378">Hydrolase</keyword>
<dbReference type="GO" id="GO:0006508">
    <property type="term" value="P:proteolysis"/>
    <property type="evidence" value="ECO:0007669"/>
    <property type="project" value="UniProtKB-KW"/>
</dbReference>
<evidence type="ECO:0000256" key="27">
    <source>
        <dbReference type="SAM" id="Phobius"/>
    </source>
</evidence>
<evidence type="ECO:0000256" key="19">
    <source>
        <dbReference type="ARBA" id="ARBA00023136"/>
    </source>
</evidence>
<dbReference type="Pfam" id="PF00912">
    <property type="entry name" value="Transgly"/>
    <property type="match status" value="1"/>
</dbReference>
<dbReference type="EC" id="2.4.99.28" evidence="24"/>
<evidence type="ECO:0000256" key="3">
    <source>
        <dbReference type="ARBA" id="ARBA00007090"/>
    </source>
</evidence>
<keyword evidence="20" id="KW-0046">Antibiotic resistance</keyword>